<accession>A0AAU7DKM0</accession>
<sequence length="735" mass="78808">MSTTLVSEGRKLHSVGNGHAKNGKHIAPHNDREALLNEIMRLVDASKEGRLTERGRATIFNGPDRELIQGVNEILDAILLPIAEGNRILAQISAGKIDELITQTYKGDHEKMKVAVNNLAEVVQALQKGFKRLVQSAMDGNLADRGHAELFKGAFAEIVNDLNGILDAILLPIGEGNRILAQISEGNIDELVAKTYKGDHEKMKIAVNNVAIVLQGLQKEMTRLTQASHEGQLSERGKPEQFVGAYAGIVRGVNEMLDAILLPISEGNRVLAQISDGKIDEVITQTYKGDHEKMKVAINNVAQVLQTLEKMLMRLTEAAKAGQLSQRANPDTVQGAYADIVRGVNALLDAVIGPLNVSARYVDLIAKGDMPPAITENYNGDFNTIKNNLNMLIGAMNEITGAAEQVAGGNLTVVLKERCGQDKLMQALVAMVSGLTRTVSEIRSIAGEVASASQSISTASVQVSKGASSQAAAAEEASSSMEEMVSNIKQNADNAQQTDKIANKSAKDAQESGKSVLEAVAAMKEIANKISIIEEIARQTNLLALNAAIEAARAGEHGKGFAVVAAEVRKLAERSQKAAAEINQLSSTTLRVSEKSGEMLDKLVPDIQRTAELVQEISAASKEQDTGAEQINKALQQLEQVIQQNASAAEEMASTTEELTGQSEQLVSALSFFHTGDEDEGPSHRPPSKSSKLRPSPVHAVLKPTSHTTATGSKNGVALRMKDRQDDSDGEFERY</sequence>
<dbReference type="SUPFAM" id="SSF58104">
    <property type="entry name" value="Methyl-accepting chemotaxis protein (MCP) signaling domain"/>
    <property type="match status" value="1"/>
</dbReference>
<dbReference type="EMBL" id="CP121196">
    <property type="protein sequence ID" value="XBH18160.1"/>
    <property type="molecule type" value="Genomic_DNA"/>
</dbReference>
<evidence type="ECO:0000259" key="6">
    <source>
        <dbReference type="PROSITE" id="PS50111"/>
    </source>
</evidence>
<dbReference type="GO" id="GO:0007165">
    <property type="term" value="P:signal transduction"/>
    <property type="evidence" value="ECO:0007669"/>
    <property type="project" value="UniProtKB-KW"/>
</dbReference>
<dbReference type="InterPro" id="IPR004089">
    <property type="entry name" value="MCPsignal_dom"/>
</dbReference>
<evidence type="ECO:0000256" key="5">
    <source>
        <dbReference type="SAM" id="MobiDB-lite"/>
    </source>
</evidence>
<comment type="similarity">
    <text evidence="2">Belongs to the methyl-accepting chemotaxis (MCP) protein family.</text>
</comment>
<dbReference type="InterPro" id="IPR004090">
    <property type="entry name" value="Chemotax_Me-accpt_rcpt"/>
</dbReference>
<evidence type="ECO:0000256" key="3">
    <source>
        <dbReference type="PROSITE-ProRule" id="PRU00284"/>
    </source>
</evidence>
<keyword evidence="3" id="KW-0807">Transducer</keyword>
<evidence type="ECO:0000313" key="7">
    <source>
        <dbReference type="EMBL" id="XBH18160.1"/>
    </source>
</evidence>
<feature type="compositionally biased region" description="Low complexity" evidence="5">
    <location>
        <begin position="688"/>
        <end position="697"/>
    </location>
</feature>
<proteinExistence type="inferred from homology"/>
<keyword evidence="1" id="KW-0145">Chemotaxis</keyword>
<keyword evidence="4" id="KW-0175">Coiled coil</keyword>
<dbReference type="InterPro" id="IPR051310">
    <property type="entry name" value="MCP_chemotaxis"/>
</dbReference>
<dbReference type="PROSITE" id="PS50111">
    <property type="entry name" value="CHEMOTAXIS_TRANSDUC_2"/>
    <property type="match status" value="1"/>
</dbReference>
<evidence type="ECO:0000256" key="2">
    <source>
        <dbReference type="ARBA" id="ARBA00029447"/>
    </source>
</evidence>
<dbReference type="InterPro" id="IPR003660">
    <property type="entry name" value="HAMP_dom"/>
</dbReference>
<gene>
    <name evidence="7" type="ORF">P8935_02240</name>
</gene>
<feature type="region of interest" description="Disordered" evidence="5">
    <location>
        <begin position="674"/>
        <end position="735"/>
    </location>
</feature>
<evidence type="ECO:0000256" key="1">
    <source>
        <dbReference type="ARBA" id="ARBA00022500"/>
    </source>
</evidence>
<feature type="domain" description="Methyl-accepting transducer" evidence="6">
    <location>
        <begin position="445"/>
        <end position="660"/>
    </location>
</feature>
<reference evidence="7" key="1">
    <citation type="submission" date="2023-03" db="EMBL/GenBank/DDBJ databases">
        <title>Edaphobacter sp.</title>
        <authorList>
            <person name="Huber K.J."/>
            <person name="Papendorf J."/>
            <person name="Pilke C."/>
            <person name="Bunk B."/>
            <person name="Sproeer C."/>
            <person name="Pester M."/>
        </authorList>
    </citation>
    <scope>NUCLEOTIDE SEQUENCE</scope>
    <source>
        <strain evidence="7">DSM 110680</strain>
    </source>
</reference>
<dbReference type="PANTHER" id="PTHR43531">
    <property type="entry name" value="PROTEIN ICFG"/>
    <property type="match status" value="1"/>
</dbReference>
<evidence type="ECO:0000256" key="4">
    <source>
        <dbReference type="SAM" id="Coils"/>
    </source>
</evidence>
<organism evidence="7">
    <name type="scientific">Telmatobacter sp. DSM 110680</name>
    <dbReference type="NCBI Taxonomy" id="3036704"/>
    <lineage>
        <taxon>Bacteria</taxon>
        <taxon>Pseudomonadati</taxon>
        <taxon>Acidobacteriota</taxon>
        <taxon>Terriglobia</taxon>
        <taxon>Terriglobales</taxon>
        <taxon>Acidobacteriaceae</taxon>
        <taxon>Telmatobacter</taxon>
    </lineage>
</organism>
<dbReference type="GO" id="GO:0005886">
    <property type="term" value="C:plasma membrane"/>
    <property type="evidence" value="ECO:0007669"/>
    <property type="project" value="TreeGrafter"/>
</dbReference>
<feature type="coiled-coil region" evidence="4">
    <location>
        <begin position="628"/>
        <end position="658"/>
    </location>
</feature>
<dbReference type="GO" id="GO:0006935">
    <property type="term" value="P:chemotaxis"/>
    <property type="evidence" value="ECO:0007669"/>
    <property type="project" value="UniProtKB-KW"/>
</dbReference>
<dbReference type="Gene3D" id="1.20.120.1530">
    <property type="match status" value="2"/>
</dbReference>
<dbReference type="GO" id="GO:0004888">
    <property type="term" value="F:transmembrane signaling receptor activity"/>
    <property type="evidence" value="ECO:0007669"/>
    <property type="project" value="InterPro"/>
</dbReference>
<dbReference type="Pfam" id="PF18947">
    <property type="entry name" value="HAMP_2"/>
    <property type="match status" value="4"/>
</dbReference>
<dbReference type="Pfam" id="PF00015">
    <property type="entry name" value="MCPsignal"/>
    <property type="match status" value="1"/>
</dbReference>
<feature type="compositionally biased region" description="Basic and acidic residues" evidence="5">
    <location>
        <begin position="720"/>
        <end position="735"/>
    </location>
</feature>
<dbReference type="RefSeq" id="WP_348263383.1">
    <property type="nucleotide sequence ID" value="NZ_CP121196.1"/>
</dbReference>
<dbReference type="AlphaFoldDB" id="A0AAU7DKM0"/>
<protein>
    <submittedName>
        <fullName evidence="7">Methyl-accepting chemotaxis protein</fullName>
    </submittedName>
</protein>
<feature type="compositionally biased region" description="Polar residues" evidence="5">
    <location>
        <begin position="705"/>
        <end position="714"/>
    </location>
</feature>
<name>A0AAU7DKM0_9BACT</name>
<dbReference type="SMART" id="SM00283">
    <property type="entry name" value="MA"/>
    <property type="match status" value="1"/>
</dbReference>
<dbReference type="Gene3D" id="1.10.287.950">
    <property type="entry name" value="Methyl-accepting chemotaxis protein"/>
    <property type="match status" value="1"/>
</dbReference>
<dbReference type="PRINTS" id="PR00260">
    <property type="entry name" value="CHEMTRNSDUCR"/>
</dbReference>
<feature type="region of interest" description="Disordered" evidence="5">
    <location>
        <begin position="1"/>
        <end position="26"/>
    </location>
</feature>
<dbReference type="PANTHER" id="PTHR43531:SF11">
    <property type="entry name" value="METHYL-ACCEPTING CHEMOTAXIS PROTEIN 3"/>
    <property type="match status" value="1"/>
</dbReference>